<evidence type="ECO:0000313" key="2">
    <source>
        <dbReference type="Proteomes" id="UP001175604"/>
    </source>
</evidence>
<dbReference type="RefSeq" id="WP_289785342.1">
    <property type="nucleotide sequence ID" value="NZ_JAUDJE010000005.1"/>
</dbReference>
<sequence>MSSNLFPETTKEPLSCAPGAGQHRACNDMNEMKKLNGFAVSWFFAPYIGSADLDFFKRIKDTNISYTVVQAARERRDDQVLKFASTDFERIEVAVDHANPRTESARKAFVKAAVEAFERAGKQYDFIISHSNELISHAAAAEIKKRHPELPWITYFGDLFVRNPYVTPGFPLAAEDRAIERDTLRQADRVILNNAYQRDLMFTGDLAPLVDKAVVVPHCFDPRMYPQSATQSNDKFVFSHLGMLYYIKRTATPVLRAVDRLLEIYPDYRGRFEVRFYGASASESDLHEHAAMRNPTHVRFEEPVSYGESLRLMCEADALLLIDGLFSQEEDGLDCNPFFPGKLTDYMGARRPIASVTMAKGPTADIMGRAGNLIADGRIDRIAYVLKRYIDKKITPDYSVYNEYTVDKVAPQMESAIRSVLKV</sequence>
<evidence type="ECO:0008006" key="3">
    <source>
        <dbReference type="Google" id="ProtNLM"/>
    </source>
</evidence>
<proteinExistence type="predicted"/>
<name>A0ABT7W173_9BORD</name>
<accession>A0ABT7W173</accession>
<organism evidence="1 2">
    <name type="scientific">Bordetella petrii</name>
    <dbReference type="NCBI Taxonomy" id="94624"/>
    <lineage>
        <taxon>Bacteria</taxon>
        <taxon>Pseudomonadati</taxon>
        <taxon>Pseudomonadota</taxon>
        <taxon>Betaproteobacteria</taxon>
        <taxon>Burkholderiales</taxon>
        <taxon>Alcaligenaceae</taxon>
        <taxon>Bordetella</taxon>
    </lineage>
</organism>
<dbReference type="Gene3D" id="3.40.50.2000">
    <property type="entry name" value="Glycogen Phosphorylase B"/>
    <property type="match status" value="1"/>
</dbReference>
<dbReference type="EMBL" id="JAUDJE010000005">
    <property type="protein sequence ID" value="MDM9558940.1"/>
    <property type="molecule type" value="Genomic_DNA"/>
</dbReference>
<gene>
    <name evidence="1" type="ORF">QUC21_07850</name>
</gene>
<protein>
    <recommendedName>
        <fullName evidence="3">Glycosyltransferase</fullName>
    </recommendedName>
</protein>
<evidence type="ECO:0000313" key="1">
    <source>
        <dbReference type="EMBL" id="MDM9558940.1"/>
    </source>
</evidence>
<dbReference type="SUPFAM" id="SSF53756">
    <property type="entry name" value="UDP-Glycosyltransferase/glycogen phosphorylase"/>
    <property type="match status" value="1"/>
</dbReference>
<dbReference type="Proteomes" id="UP001175604">
    <property type="component" value="Unassembled WGS sequence"/>
</dbReference>
<keyword evidence="2" id="KW-1185">Reference proteome</keyword>
<reference evidence="1" key="1">
    <citation type="submission" date="2023-06" db="EMBL/GenBank/DDBJ databases">
        <title>full genome analysis of Phenantherene degrader P3.</title>
        <authorList>
            <person name="Akbar A."/>
            <person name="Rahmeh R."/>
            <person name="Kishk M."/>
        </authorList>
    </citation>
    <scope>NUCLEOTIDE SEQUENCE</scope>
    <source>
        <strain evidence="1">P3</strain>
    </source>
</reference>
<comment type="caution">
    <text evidence="1">The sequence shown here is derived from an EMBL/GenBank/DDBJ whole genome shotgun (WGS) entry which is preliminary data.</text>
</comment>